<feature type="non-terminal residue" evidence="2">
    <location>
        <position position="130"/>
    </location>
</feature>
<organism evidence="2 3">
    <name type="scientific">Pristionchus entomophagus</name>
    <dbReference type="NCBI Taxonomy" id="358040"/>
    <lineage>
        <taxon>Eukaryota</taxon>
        <taxon>Metazoa</taxon>
        <taxon>Ecdysozoa</taxon>
        <taxon>Nematoda</taxon>
        <taxon>Chromadorea</taxon>
        <taxon>Rhabditida</taxon>
        <taxon>Rhabditina</taxon>
        <taxon>Diplogasteromorpha</taxon>
        <taxon>Diplogasteroidea</taxon>
        <taxon>Neodiplogasteridae</taxon>
        <taxon>Pristionchus</taxon>
    </lineage>
</organism>
<evidence type="ECO:0000256" key="1">
    <source>
        <dbReference type="SAM" id="MobiDB-lite"/>
    </source>
</evidence>
<name>A0AAV5SJR0_9BILA</name>
<evidence type="ECO:0000313" key="2">
    <source>
        <dbReference type="EMBL" id="GMS82927.1"/>
    </source>
</evidence>
<evidence type="ECO:0000313" key="3">
    <source>
        <dbReference type="Proteomes" id="UP001432027"/>
    </source>
</evidence>
<feature type="region of interest" description="Disordered" evidence="1">
    <location>
        <begin position="1"/>
        <end position="22"/>
    </location>
</feature>
<accession>A0AAV5SJR0</accession>
<reference evidence="2" key="1">
    <citation type="submission" date="2023-10" db="EMBL/GenBank/DDBJ databases">
        <title>Genome assembly of Pristionchus species.</title>
        <authorList>
            <person name="Yoshida K."/>
            <person name="Sommer R.J."/>
        </authorList>
    </citation>
    <scope>NUCLEOTIDE SEQUENCE</scope>
    <source>
        <strain evidence="2">RS0144</strain>
    </source>
</reference>
<dbReference type="EMBL" id="BTSX01000002">
    <property type="protein sequence ID" value="GMS82927.1"/>
    <property type="molecule type" value="Genomic_DNA"/>
</dbReference>
<dbReference type="AlphaFoldDB" id="A0AAV5SJR0"/>
<feature type="non-terminal residue" evidence="2">
    <location>
        <position position="1"/>
    </location>
</feature>
<feature type="compositionally biased region" description="Polar residues" evidence="1">
    <location>
        <begin position="1"/>
        <end position="18"/>
    </location>
</feature>
<comment type="caution">
    <text evidence="2">The sequence shown here is derived from an EMBL/GenBank/DDBJ whole genome shotgun (WGS) entry which is preliminary data.</text>
</comment>
<gene>
    <name evidence="2" type="ORF">PENTCL1PPCAC_5102</name>
</gene>
<proteinExistence type="predicted"/>
<keyword evidence="3" id="KW-1185">Reference proteome</keyword>
<dbReference type="Proteomes" id="UP001432027">
    <property type="component" value="Unassembled WGS sequence"/>
</dbReference>
<sequence>DLLSPSKDSSNIPSTSESPPEGQSILDSIIIENGLHHLITHLHFQTISSRLRDEVKKDHRRYNLMELPRLYHRRTALQLRFHLVIRELDVMEERVRVFIRGSSPFVSLPLIHHRKRDHPLIYSLIPHPSF</sequence>
<protein>
    <submittedName>
        <fullName evidence="2">Uncharacterized protein</fullName>
    </submittedName>
</protein>